<accession>A0A0K2GBW3</accession>
<dbReference type="RefSeq" id="WP_053379601.1">
    <property type="nucleotide sequence ID" value="NZ_CP011801.1"/>
</dbReference>
<dbReference type="EMBL" id="CP011801">
    <property type="protein sequence ID" value="ALA58433.1"/>
    <property type="molecule type" value="Genomic_DNA"/>
</dbReference>
<organism evidence="1 2">
    <name type="scientific">Nitrospira moscoviensis</name>
    <dbReference type="NCBI Taxonomy" id="42253"/>
    <lineage>
        <taxon>Bacteria</taxon>
        <taxon>Pseudomonadati</taxon>
        <taxon>Nitrospirota</taxon>
        <taxon>Nitrospiria</taxon>
        <taxon>Nitrospirales</taxon>
        <taxon>Nitrospiraceae</taxon>
        <taxon>Nitrospira</taxon>
    </lineage>
</organism>
<dbReference type="KEGG" id="nmv:NITMOv2_2016"/>
<sequence length="63" mass="7379">MRDEVKQFMRQCERLISLALQTRELSEEECEVISYYAKELHEKTHPFCSQGNPAHTRPSVPSN</sequence>
<reference evidence="1 2" key="1">
    <citation type="journal article" date="2015" name="Proc. Natl. Acad. Sci. U.S.A.">
        <title>Expanded metabolic versatility of ubiquitous nitrite-oxidizing bacteria from the genus Nitrospira.</title>
        <authorList>
            <person name="Koch H."/>
            <person name="Lucker S."/>
            <person name="Albertsen M."/>
            <person name="Kitzinger K."/>
            <person name="Herbold C."/>
            <person name="Spieck E."/>
            <person name="Nielsen P.H."/>
            <person name="Wagner M."/>
            <person name="Daims H."/>
        </authorList>
    </citation>
    <scope>NUCLEOTIDE SEQUENCE [LARGE SCALE GENOMIC DNA]</scope>
    <source>
        <strain evidence="1 2">NSP M-1</strain>
    </source>
</reference>
<evidence type="ECO:0000313" key="2">
    <source>
        <dbReference type="Proteomes" id="UP000069205"/>
    </source>
</evidence>
<gene>
    <name evidence="1" type="ORF">NITMOv2_2016</name>
</gene>
<dbReference type="PATRIC" id="fig|42253.5.peg.1988"/>
<evidence type="ECO:0000313" key="1">
    <source>
        <dbReference type="EMBL" id="ALA58433.1"/>
    </source>
</evidence>
<name>A0A0K2GBW3_NITMO</name>
<keyword evidence="2" id="KW-1185">Reference proteome</keyword>
<protein>
    <submittedName>
        <fullName evidence="1">Uncharacterized protein</fullName>
    </submittedName>
</protein>
<dbReference type="Proteomes" id="UP000069205">
    <property type="component" value="Chromosome"/>
</dbReference>
<dbReference type="AlphaFoldDB" id="A0A0K2GBW3"/>
<proteinExistence type="predicted"/>